<feature type="transmembrane region" description="Helical" evidence="1">
    <location>
        <begin position="36"/>
        <end position="54"/>
    </location>
</feature>
<gene>
    <name evidence="2" type="ORF">FPV60_09460</name>
</gene>
<proteinExistence type="predicted"/>
<evidence type="ECO:0000313" key="2">
    <source>
        <dbReference type="EMBL" id="TVT82131.1"/>
    </source>
</evidence>
<evidence type="ECO:0000256" key="1">
    <source>
        <dbReference type="SAM" id="Phobius"/>
    </source>
</evidence>
<sequence>MEGLYVCQLIDEATNQCMHWVPFSLIPYLTDEARDVLLLICISSFISIMIVRFVKGLMTKGD</sequence>
<accession>A0A558F9A6</accession>
<keyword evidence="1" id="KW-1133">Transmembrane helix</keyword>
<comment type="caution">
    <text evidence="2">The sequence shown here is derived from an EMBL/GenBank/DDBJ whole genome shotgun (WGS) entry which is preliminary data.</text>
</comment>
<name>A0A558F9A6_9GAMM</name>
<keyword evidence="1" id="KW-0472">Membrane</keyword>
<dbReference type="AlphaFoldDB" id="A0A558F9A6"/>
<dbReference type="EMBL" id="VMTP01000055">
    <property type="protein sequence ID" value="TVT82131.1"/>
    <property type="molecule type" value="Genomic_DNA"/>
</dbReference>
<organism evidence="2 3">
    <name type="scientific">Acinetobacter colistiniresistens</name>
    <dbReference type="NCBI Taxonomy" id="280145"/>
    <lineage>
        <taxon>Bacteria</taxon>
        <taxon>Pseudomonadati</taxon>
        <taxon>Pseudomonadota</taxon>
        <taxon>Gammaproteobacteria</taxon>
        <taxon>Moraxellales</taxon>
        <taxon>Moraxellaceae</taxon>
        <taxon>Acinetobacter</taxon>
    </lineage>
</organism>
<dbReference type="Proteomes" id="UP000316981">
    <property type="component" value="Unassembled WGS sequence"/>
</dbReference>
<protein>
    <submittedName>
        <fullName evidence="2">Uncharacterized protein</fullName>
    </submittedName>
</protein>
<reference evidence="2 3" key="1">
    <citation type="submission" date="2019-07" db="EMBL/GenBank/DDBJ databases">
        <title>Draft Genome Sequence of the first blaOXA-58-Harboring Acinetobacter colistiniresistens clinical isolate from Brazil.</title>
        <authorList>
            <person name="Favaro L.S."/>
            <person name="Paula-Petroli S.B."/>
            <person name="Moura C.F."/>
            <person name="Tognim M.C.B."/>
            <person name="Venancio E.J."/>
            <person name="Yamada-Ogatta S.F."/>
            <person name="Carrara-Marroni F.E."/>
        </authorList>
    </citation>
    <scope>NUCLEOTIDE SEQUENCE [LARGE SCALE GENOMIC DNA]</scope>
    <source>
        <strain evidence="2 3">DL</strain>
    </source>
</reference>
<evidence type="ECO:0000313" key="3">
    <source>
        <dbReference type="Proteomes" id="UP000316981"/>
    </source>
</evidence>
<keyword evidence="1" id="KW-0812">Transmembrane</keyword>